<evidence type="ECO:0000313" key="2">
    <source>
        <dbReference type="Proteomes" id="UP000053398"/>
    </source>
</evidence>
<dbReference type="AlphaFoldDB" id="A0A101QM59"/>
<comment type="caution">
    <text evidence="1">The sequence shown here is derived from an EMBL/GenBank/DDBJ whole genome shotgun (WGS) entry which is preliminary data.</text>
</comment>
<keyword evidence="2" id="KW-1185">Reference proteome</keyword>
<dbReference type="Proteomes" id="UP000053398">
    <property type="component" value="Unassembled WGS sequence"/>
</dbReference>
<sequence>MPDTPGVRRRNELNARRARSKRAAELLRAEIWEAGRVAGLPDRQRWLAGEAAYIDVLDESGAWPKLVEELRAALFKRQAGST</sequence>
<accession>A0A101QM59</accession>
<name>A0A101QM59_STRCK</name>
<organism evidence="1 2">
    <name type="scientific">Streptomyces corchorusii</name>
    <name type="common">Streptomyces chibaensis</name>
    <dbReference type="NCBI Taxonomy" id="1903"/>
    <lineage>
        <taxon>Bacteria</taxon>
        <taxon>Bacillati</taxon>
        <taxon>Actinomycetota</taxon>
        <taxon>Actinomycetes</taxon>
        <taxon>Kitasatosporales</taxon>
        <taxon>Streptomycetaceae</taxon>
        <taxon>Streptomyces</taxon>
    </lineage>
</organism>
<proteinExistence type="predicted"/>
<gene>
    <name evidence="1" type="ORF">AQJ11_02860</name>
</gene>
<evidence type="ECO:0000313" key="1">
    <source>
        <dbReference type="EMBL" id="KUN32482.1"/>
    </source>
</evidence>
<reference evidence="1 2" key="1">
    <citation type="submission" date="2015-10" db="EMBL/GenBank/DDBJ databases">
        <title>Draft genome sequence of Streptomyces corchorusii DSM 40340, type strain for the species Streptomyces corchorusii.</title>
        <authorList>
            <person name="Ruckert C."/>
            <person name="Winkler A."/>
            <person name="Kalinowski J."/>
            <person name="Kampfer P."/>
            <person name="Glaeser S."/>
        </authorList>
    </citation>
    <scope>NUCLEOTIDE SEQUENCE [LARGE SCALE GENOMIC DNA]</scope>
    <source>
        <strain evidence="1 2">DSM 40340</strain>
    </source>
</reference>
<protein>
    <submittedName>
        <fullName evidence="1">Uncharacterized protein</fullName>
    </submittedName>
</protein>
<dbReference type="EMBL" id="LMWP01000002">
    <property type="protein sequence ID" value="KUN32482.1"/>
    <property type="molecule type" value="Genomic_DNA"/>
</dbReference>
<dbReference type="RefSeq" id="WP_059261693.1">
    <property type="nucleotide sequence ID" value="NZ_KQ948351.1"/>
</dbReference>